<dbReference type="Proteomes" id="UP000031014">
    <property type="component" value="Unassembled WGS sequence"/>
</dbReference>
<dbReference type="FunFam" id="3.40.50.620:FF:000079">
    <property type="entry name" value="Probable nicotinate-nucleotide adenylyltransferase"/>
    <property type="match status" value="1"/>
</dbReference>
<keyword evidence="4 10" id="KW-0808">Transferase</keyword>
<evidence type="ECO:0000259" key="11">
    <source>
        <dbReference type="Pfam" id="PF01467"/>
    </source>
</evidence>
<comment type="caution">
    <text evidence="12">The sequence shown here is derived from an EMBL/GenBank/DDBJ whole genome shotgun (WGS) entry which is preliminary data.</text>
</comment>
<evidence type="ECO:0000256" key="6">
    <source>
        <dbReference type="ARBA" id="ARBA00022741"/>
    </source>
</evidence>
<dbReference type="CDD" id="cd02165">
    <property type="entry name" value="NMNAT"/>
    <property type="match status" value="1"/>
</dbReference>
<dbReference type="GO" id="GO:0005524">
    <property type="term" value="F:ATP binding"/>
    <property type="evidence" value="ECO:0007669"/>
    <property type="project" value="UniProtKB-KW"/>
</dbReference>
<feature type="domain" description="Cytidyltransferase-like" evidence="11">
    <location>
        <begin position="6"/>
        <end position="162"/>
    </location>
</feature>
<evidence type="ECO:0000256" key="5">
    <source>
        <dbReference type="ARBA" id="ARBA00022695"/>
    </source>
</evidence>
<dbReference type="OrthoDB" id="5295945at2"/>
<dbReference type="NCBIfam" id="TIGR00125">
    <property type="entry name" value="cyt_tran_rel"/>
    <property type="match status" value="1"/>
</dbReference>
<dbReference type="SUPFAM" id="SSF52374">
    <property type="entry name" value="Nucleotidylyl transferase"/>
    <property type="match status" value="1"/>
</dbReference>
<evidence type="ECO:0000256" key="1">
    <source>
        <dbReference type="ARBA" id="ARBA00002324"/>
    </source>
</evidence>
<proteinExistence type="inferred from homology"/>
<gene>
    <name evidence="10" type="primary">nadD</name>
    <name evidence="12" type="ORF">SAMD00020551_1469</name>
</gene>
<reference evidence="12 13" key="1">
    <citation type="submission" date="2013-06" db="EMBL/GenBank/DDBJ databases">
        <title>Whole genome shotgun sequence of Bacillus selenatarsenatis SF-1.</title>
        <authorList>
            <person name="Kuroda M."/>
            <person name="Sei K."/>
            <person name="Yamashita M."/>
            <person name="Ike M."/>
        </authorList>
    </citation>
    <scope>NUCLEOTIDE SEQUENCE [LARGE SCALE GENOMIC DNA]</scope>
    <source>
        <strain evidence="12 13">SF-1</strain>
    </source>
</reference>
<dbReference type="PANTHER" id="PTHR39321">
    <property type="entry name" value="NICOTINATE-NUCLEOTIDE ADENYLYLTRANSFERASE-RELATED"/>
    <property type="match status" value="1"/>
</dbReference>
<dbReference type="AlphaFoldDB" id="A0A0A8X2S4"/>
<dbReference type="EMBL" id="BASE01000030">
    <property type="protein sequence ID" value="GAM13327.1"/>
    <property type="molecule type" value="Genomic_DNA"/>
</dbReference>
<dbReference type="HAMAP" id="MF_00244">
    <property type="entry name" value="NaMN_adenylyltr"/>
    <property type="match status" value="1"/>
</dbReference>
<evidence type="ECO:0000256" key="9">
    <source>
        <dbReference type="ARBA" id="ARBA00048721"/>
    </source>
</evidence>
<dbReference type="NCBIfam" id="NF000840">
    <property type="entry name" value="PRK00071.1-3"/>
    <property type="match status" value="1"/>
</dbReference>
<dbReference type="GO" id="GO:0004515">
    <property type="term" value="F:nicotinate-nucleotide adenylyltransferase activity"/>
    <property type="evidence" value="ECO:0007669"/>
    <property type="project" value="UniProtKB-UniRule"/>
</dbReference>
<comment type="similarity">
    <text evidence="10">Belongs to the NadD family.</text>
</comment>
<evidence type="ECO:0000313" key="12">
    <source>
        <dbReference type="EMBL" id="GAM13327.1"/>
    </source>
</evidence>
<dbReference type="EC" id="2.7.7.18" evidence="10"/>
<comment type="function">
    <text evidence="1 10">Catalyzes the reversible adenylation of nicotinate mononucleotide (NaMN) to nicotinic acid adenine dinucleotide (NaAD).</text>
</comment>
<dbReference type="STRING" id="1321606.SAMD00020551_1469"/>
<dbReference type="Pfam" id="PF01467">
    <property type="entry name" value="CTP_transf_like"/>
    <property type="match status" value="1"/>
</dbReference>
<sequence>MKKVGILGGTFNPPHTGHLVIANEVLHAYGLDEIWFMPNQVPPHKTVDEPISQSDRLAMLGLAIADNQQFRIEKAELERSGPSYTFETMKILKDMYKETDFHFIIGGDMVEYLPKWHKIDELLKMVKFVGVSRPSYSTDSPYDILYAETPQMDISSSMIRDRVRDGRSIRYLLPDPVRVYIEEHGLYGT</sequence>
<dbReference type="UniPathway" id="UPA00253">
    <property type="reaction ID" value="UER00332"/>
</dbReference>
<keyword evidence="5 10" id="KW-0548">Nucleotidyltransferase</keyword>
<comment type="pathway">
    <text evidence="2 10">Cofactor biosynthesis; NAD(+) biosynthesis; deamido-NAD(+) from nicotinate D-ribonucleotide: step 1/1.</text>
</comment>
<keyword evidence="7 10" id="KW-0067">ATP-binding</keyword>
<dbReference type="InterPro" id="IPR014729">
    <property type="entry name" value="Rossmann-like_a/b/a_fold"/>
</dbReference>
<evidence type="ECO:0000313" key="13">
    <source>
        <dbReference type="Proteomes" id="UP000031014"/>
    </source>
</evidence>
<keyword evidence="13" id="KW-1185">Reference proteome</keyword>
<keyword evidence="8 10" id="KW-0520">NAD</keyword>
<name>A0A0A8X2S4_MESS1</name>
<dbReference type="InterPro" id="IPR005248">
    <property type="entry name" value="NadD/NMNAT"/>
</dbReference>
<comment type="catalytic activity">
    <reaction evidence="9 10">
        <text>nicotinate beta-D-ribonucleotide + ATP + H(+) = deamido-NAD(+) + diphosphate</text>
        <dbReference type="Rhea" id="RHEA:22860"/>
        <dbReference type="ChEBI" id="CHEBI:15378"/>
        <dbReference type="ChEBI" id="CHEBI:30616"/>
        <dbReference type="ChEBI" id="CHEBI:33019"/>
        <dbReference type="ChEBI" id="CHEBI:57502"/>
        <dbReference type="ChEBI" id="CHEBI:58437"/>
        <dbReference type="EC" id="2.7.7.18"/>
    </reaction>
</comment>
<evidence type="ECO:0000256" key="4">
    <source>
        <dbReference type="ARBA" id="ARBA00022679"/>
    </source>
</evidence>
<keyword evidence="6 10" id="KW-0547">Nucleotide-binding</keyword>
<dbReference type="Gene3D" id="3.40.50.620">
    <property type="entry name" value="HUPs"/>
    <property type="match status" value="1"/>
</dbReference>
<evidence type="ECO:0000256" key="10">
    <source>
        <dbReference type="HAMAP-Rule" id="MF_00244"/>
    </source>
</evidence>
<protein>
    <recommendedName>
        <fullName evidence="10">Probable nicotinate-nucleotide adenylyltransferase</fullName>
        <ecNumber evidence="10">2.7.7.18</ecNumber>
    </recommendedName>
    <alternativeName>
        <fullName evidence="10">Deamido-NAD(+) diphosphorylase</fullName>
    </alternativeName>
    <alternativeName>
        <fullName evidence="10">Deamido-NAD(+) pyrophosphorylase</fullName>
    </alternativeName>
    <alternativeName>
        <fullName evidence="10">Nicotinate mononucleotide adenylyltransferase</fullName>
        <shortName evidence="10">NaMN adenylyltransferase</shortName>
    </alternativeName>
</protein>
<evidence type="ECO:0000256" key="7">
    <source>
        <dbReference type="ARBA" id="ARBA00022840"/>
    </source>
</evidence>
<dbReference type="GO" id="GO:0009435">
    <property type="term" value="P:NAD+ biosynthetic process"/>
    <property type="evidence" value="ECO:0007669"/>
    <property type="project" value="UniProtKB-UniRule"/>
</dbReference>
<evidence type="ECO:0000256" key="8">
    <source>
        <dbReference type="ARBA" id="ARBA00023027"/>
    </source>
</evidence>
<keyword evidence="3 10" id="KW-0662">Pyridine nucleotide biosynthesis</keyword>
<accession>A0A0A8X2S4</accession>
<evidence type="ECO:0000256" key="2">
    <source>
        <dbReference type="ARBA" id="ARBA00005019"/>
    </source>
</evidence>
<organism evidence="12 13">
    <name type="scientific">Mesobacillus selenatarsenatis (strain DSM 18680 / JCM 14380 / FERM P-15431 / SF-1)</name>
    <dbReference type="NCBI Taxonomy" id="1321606"/>
    <lineage>
        <taxon>Bacteria</taxon>
        <taxon>Bacillati</taxon>
        <taxon>Bacillota</taxon>
        <taxon>Bacilli</taxon>
        <taxon>Bacillales</taxon>
        <taxon>Bacillaceae</taxon>
        <taxon>Mesobacillus</taxon>
    </lineage>
</organism>
<dbReference type="NCBIfam" id="TIGR00482">
    <property type="entry name" value="nicotinate (nicotinamide) nucleotide adenylyltransferase"/>
    <property type="match status" value="1"/>
</dbReference>
<dbReference type="RefSeq" id="WP_041965183.1">
    <property type="nucleotide sequence ID" value="NZ_BASE01000030.1"/>
</dbReference>
<dbReference type="InterPro" id="IPR004821">
    <property type="entry name" value="Cyt_trans-like"/>
</dbReference>
<evidence type="ECO:0000256" key="3">
    <source>
        <dbReference type="ARBA" id="ARBA00022642"/>
    </source>
</evidence>
<dbReference type="NCBIfam" id="NF000841">
    <property type="entry name" value="PRK00071.1-4"/>
    <property type="match status" value="1"/>
</dbReference>
<dbReference type="PANTHER" id="PTHR39321:SF3">
    <property type="entry name" value="PHOSPHOPANTETHEINE ADENYLYLTRANSFERASE"/>
    <property type="match status" value="1"/>
</dbReference>